<gene>
    <name evidence="1" type="ORF">M9H77_29495</name>
</gene>
<proteinExistence type="predicted"/>
<evidence type="ECO:0000313" key="1">
    <source>
        <dbReference type="EMBL" id="KAI5652308.1"/>
    </source>
</evidence>
<reference evidence="2" key="1">
    <citation type="journal article" date="2023" name="Nat. Plants">
        <title>Single-cell RNA sequencing provides a high-resolution roadmap for understanding the multicellular compartmentation of specialized metabolism.</title>
        <authorList>
            <person name="Sun S."/>
            <person name="Shen X."/>
            <person name="Li Y."/>
            <person name="Li Y."/>
            <person name="Wang S."/>
            <person name="Li R."/>
            <person name="Zhang H."/>
            <person name="Shen G."/>
            <person name="Guo B."/>
            <person name="Wei J."/>
            <person name="Xu J."/>
            <person name="St-Pierre B."/>
            <person name="Chen S."/>
            <person name="Sun C."/>
        </authorList>
    </citation>
    <scope>NUCLEOTIDE SEQUENCE [LARGE SCALE GENOMIC DNA]</scope>
</reference>
<protein>
    <submittedName>
        <fullName evidence="1">Uncharacterized protein</fullName>
    </submittedName>
</protein>
<evidence type="ECO:0000313" key="2">
    <source>
        <dbReference type="Proteomes" id="UP001060085"/>
    </source>
</evidence>
<accession>A0ACB9ZWS5</accession>
<sequence length="117" mass="13181">MVRDLETWARRHCSLTPAVLFAHDFRHAAWRGSGKLDAEEGHARPPVSPHFLVPQGRSSSWVGDVCWSEMRSSSDNVVQRELCSDRVGRSDPCLGKRLPSFHASSFVEQEHLSLVRS</sequence>
<dbReference type="EMBL" id="CM044707">
    <property type="protein sequence ID" value="KAI5652308.1"/>
    <property type="molecule type" value="Genomic_DNA"/>
</dbReference>
<keyword evidence="2" id="KW-1185">Reference proteome</keyword>
<name>A0ACB9ZWS5_CATRO</name>
<comment type="caution">
    <text evidence="1">The sequence shown here is derived from an EMBL/GenBank/DDBJ whole genome shotgun (WGS) entry which is preliminary data.</text>
</comment>
<dbReference type="Proteomes" id="UP001060085">
    <property type="component" value="Linkage Group LG07"/>
</dbReference>
<organism evidence="1 2">
    <name type="scientific">Catharanthus roseus</name>
    <name type="common">Madagascar periwinkle</name>
    <name type="synonym">Vinca rosea</name>
    <dbReference type="NCBI Taxonomy" id="4058"/>
    <lineage>
        <taxon>Eukaryota</taxon>
        <taxon>Viridiplantae</taxon>
        <taxon>Streptophyta</taxon>
        <taxon>Embryophyta</taxon>
        <taxon>Tracheophyta</taxon>
        <taxon>Spermatophyta</taxon>
        <taxon>Magnoliopsida</taxon>
        <taxon>eudicotyledons</taxon>
        <taxon>Gunneridae</taxon>
        <taxon>Pentapetalae</taxon>
        <taxon>asterids</taxon>
        <taxon>lamiids</taxon>
        <taxon>Gentianales</taxon>
        <taxon>Apocynaceae</taxon>
        <taxon>Rauvolfioideae</taxon>
        <taxon>Vinceae</taxon>
        <taxon>Catharanthinae</taxon>
        <taxon>Catharanthus</taxon>
    </lineage>
</organism>